<reference evidence="6" key="1">
    <citation type="submission" date="2016-06" db="UniProtKB">
        <authorList>
            <consortium name="WormBaseParasite"/>
        </authorList>
    </citation>
    <scope>IDENTIFICATION</scope>
</reference>
<gene>
    <name evidence="4" type="ORF">TCNE_LOCUS13835</name>
</gene>
<proteinExistence type="predicted"/>
<feature type="domain" description="SUEL-type lectin" evidence="3">
    <location>
        <begin position="1"/>
        <end position="44"/>
    </location>
</feature>
<dbReference type="InterPro" id="IPR000922">
    <property type="entry name" value="Lectin_gal-bd_dom"/>
</dbReference>
<dbReference type="EMBL" id="UYWY01021921">
    <property type="protein sequence ID" value="VDM45156.1"/>
    <property type="molecule type" value="Genomic_DNA"/>
</dbReference>
<feature type="domain" description="SUEL-type lectin" evidence="3">
    <location>
        <begin position="53"/>
        <end position="143"/>
    </location>
</feature>
<feature type="region of interest" description="Disordered" evidence="1">
    <location>
        <begin position="168"/>
        <end position="201"/>
    </location>
</feature>
<dbReference type="GO" id="GO:0030246">
    <property type="term" value="F:carbohydrate binding"/>
    <property type="evidence" value="ECO:0007669"/>
    <property type="project" value="InterPro"/>
</dbReference>
<evidence type="ECO:0000313" key="4">
    <source>
        <dbReference type="EMBL" id="VDM45156.1"/>
    </source>
</evidence>
<evidence type="ECO:0000256" key="2">
    <source>
        <dbReference type="SAM" id="Phobius"/>
    </source>
</evidence>
<dbReference type="PROSITE" id="PS50228">
    <property type="entry name" value="SUEL_LECTIN"/>
    <property type="match status" value="2"/>
</dbReference>
<evidence type="ECO:0000313" key="6">
    <source>
        <dbReference type="WBParaSite" id="TCNE_0001383501-mRNA-1"/>
    </source>
</evidence>
<accession>A0A183UZB5</accession>
<dbReference type="AlphaFoldDB" id="A0A183UZB5"/>
<dbReference type="Pfam" id="PF02140">
    <property type="entry name" value="SUEL_Lectin"/>
    <property type="match status" value="2"/>
</dbReference>
<feature type="compositionally biased region" description="Basic and acidic residues" evidence="1">
    <location>
        <begin position="176"/>
        <end position="196"/>
    </location>
</feature>
<name>A0A183UZB5_TOXCA</name>
<keyword evidence="5" id="KW-1185">Reference proteome</keyword>
<dbReference type="Proteomes" id="UP000050794">
    <property type="component" value="Unassembled WGS sequence"/>
</dbReference>
<evidence type="ECO:0000313" key="5">
    <source>
        <dbReference type="Proteomes" id="UP000050794"/>
    </source>
</evidence>
<feature type="transmembrane region" description="Helical" evidence="2">
    <location>
        <begin position="270"/>
        <end position="293"/>
    </location>
</feature>
<protein>
    <submittedName>
        <fullName evidence="6">SUEL-type lectin domain-containing protein</fullName>
    </submittedName>
</protein>
<keyword evidence="2" id="KW-1133">Transmembrane helix</keyword>
<organism evidence="5 6">
    <name type="scientific">Toxocara canis</name>
    <name type="common">Canine roundworm</name>
    <dbReference type="NCBI Taxonomy" id="6265"/>
    <lineage>
        <taxon>Eukaryota</taxon>
        <taxon>Metazoa</taxon>
        <taxon>Ecdysozoa</taxon>
        <taxon>Nematoda</taxon>
        <taxon>Chromadorea</taxon>
        <taxon>Rhabditida</taxon>
        <taxon>Spirurina</taxon>
        <taxon>Ascaridomorpha</taxon>
        <taxon>Ascaridoidea</taxon>
        <taxon>Toxocaridae</taxon>
        <taxon>Toxocara</taxon>
    </lineage>
</organism>
<keyword evidence="2" id="KW-0472">Membrane</keyword>
<dbReference type="WBParaSite" id="TCNE_0001383501-mRNA-1">
    <property type="protein sequence ID" value="TCNE_0001383501-mRNA-1"/>
    <property type="gene ID" value="TCNE_0001383501"/>
</dbReference>
<sequence length="364" mass="40856">MENEKVLEQCRNKRKCKIVVKPAFFDRDPCPNTSKYLQISYKCKPISFDDQNFCEGSNMQLSCKQNKRLAIYSAQYGRTVNGQAMHCTPNTPVARDCVLDVLGRMLHECHAQTDCSLAVNDHFFGNPCPYGVHKYLSLIFMCVNDEIFSEAAVKGTLETMKEITKELGPLTSQRASIEEVRDQRPPARDEPPEGKHHSFQTTDAKISNDAAYVPEAIRPKVRASTEKPISMHPTNEGGEFKESTTNAIGIVHDVLLIVDYVQQNKEKASLYIALGAATGIILLLLACIMVQCLSKRRPKVDQRIQLAKSTEFSSLIESNQTSPIFADTDSRVCFDMGDLTQNGQSFMRFSQLTPPRVPPNIYYS</sequence>
<reference evidence="4 5" key="2">
    <citation type="submission" date="2018-11" db="EMBL/GenBank/DDBJ databases">
        <authorList>
            <consortium name="Pathogen Informatics"/>
        </authorList>
    </citation>
    <scope>NUCLEOTIDE SEQUENCE [LARGE SCALE GENOMIC DNA]</scope>
</reference>
<dbReference type="CDD" id="cd22829">
    <property type="entry name" value="Gal_Rha_Lectin_EVA1_EVA1C_rpt2"/>
    <property type="match status" value="1"/>
</dbReference>
<dbReference type="PANTHER" id="PTHR46780">
    <property type="entry name" value="PROTEIN EVA-1"/>
    <property type="match status" value="1"/>
</dbReference>
<keyword evidence="2" id="KW-0812">Transmembrane</keyword>
<dbReference type="Gene3D" id="2.60.120.740">
    <property type="match status" value="2"/>
</dbReference>
<evidence type="ECO:0000256" key="1">
    <source>
        <dbReference type="SAM" id="MobiDB-lite"/>
    </source>
</evidence>
<evidence type="ECO:0000259" key="3">
    <source>
        <dbReference type="PROSITE" id="PS50228"/>
    </source>
</evidence>
<dbReference type="InterPro" id="IPR043159">
    <property type="entry name" value="Lectin_gal-bd_sf"/>
</dbReference>